<dbReference type="STRING" id="471852.Tcur_2789"/>
<dbReference type="EMBL" id="CP001738">
    <property type="protein sequence ID" value="ACY98334.1"/>
    <property type="molecule type" value="Genomic_DNA"/>
</dbReference>
<protein>
    <submittedName>
        <fullName evidence="2">NAD-dependent epimerase/dehydratase</fullName>
    </submittedName>
</protein>
<dbReference type="InterPro" id="IPR001509">
    <property type="entry name" value="Epimerase_deHydtase"/>
</dbReference>
<dbReference type="PANTHER" id="PTHR43245:SF13">
    <property type="entry name" value="UDP-D-APIOSE_UDP-D-XYLOSE SYNTHASE 2"/>
    <property type="match status" value="1"/>
</dbReference>
<dbReference type="InterPro" id="IPR050177">
    <property type="entry name" value="Lipid_A_modif_metabolic_enz"/>
</dbReference>
<organism evidence="2 3">
    <name type="scientific">Thermomonospora curvata (strain ATCC 19995 / DSM 43183 / JCM 3096 / KCTC 9072 / NBRC 15933 / NCIMB 10081 / Henssen B9)</name>
    <dbReference type="NCBI Taxonomy" id="471852"/>
    <lineage>
        <taxon>Bacteria</taxon>
        <taxon>Bacillati</taxon>
        <taxon>Actinomycetota</taxon>
        <taxon>Actinomycetes</taxon>
        <taxon>Streptosporangiales</taxon>
        <taxon>Thermomonosporaceae</taxon>
        <taxon>Thermomonospora</taxon>
    </lineage>
</organism>
<keyword evidence="3" id="KW-1185">Reference proteome</keyword>
<reference evidence="2 3" key="1">
    <citation type="journal article" date="2011" name="Stand. Genomic Sci.">
        <title>Complete genome sequence of Thermomonospora curvata type strain (B9).</title>
        <authorList>
            <person name="Chertkov O."/>
            <person name="Sikorski J."/>
            <person name="Nolan M."/>
            <person name="Lapidus A."/>
            <person name="Lucas S."/>
            <person name="Del Rio T.G."/>
            <person name="Tice H."/>
            <person name="Cheng J.F."/>
            <person name="Goodwin L."/>
            <person name="Pitluck S."/>
            <person name="Liolios K."/>
            <person name="Ivanova N."/>
            <person name="Mavromatis K."/>
            <person name="Mikhailova N."/>
            <person name="Ovchinnikova G."/>
            <person name="Pati A."/>
            <person name="Chen A."/>
            <person name="Palaniappan K."/>
            <person name="Djao O.D."/>
            <person name="Land M."/>
            <person name="Hauser L."/>
            <person name="Chang Y.J."/>
            <person name="Jeffries C.D."/>
            <person name="Brettin T."/>
            <person name="Han C."/>
            <person name="Detter J.C."/>
            <person name="Rohde M."/>
            <person name="Goker M."/>
            <person name="Woyke T."/>
            <person name="Bristow J."/>
            <person name="Eisen J.A."/>
            <person name="Markowitz V."/>
            <person name="Hugenholtz P."/>
            <person name="Klenk H.P."/>
            <person name="Kyrpides N.C."/>
        </authorList>
    </citation>
    <scope>NUCLEOTIDE SEQUENCE [LARGE SCALE GENOMIC DNA]</scope>
    <source>
        <strain evidence="3">ATCC 19995 / DSM 43183 / JCM 3096 / KCTC 9072 / NBRC 15933 / NCIMB 10081 / Henssen B9</strain>
    </source>
</reference>
<sequence>MRRPTPGAAPHGRRAVVLGGTGWLGRHVCAELARRGYGLIAVARHPAPHAAGHRFVSLDLETATAERIGALLARERAHLIVNATDAANATDGWDRTEEEMVRMNLDLVRRLLAGIGSLPWRPRLVHIGTVHEYGDVPVGTSVGEHTRPNPRTPYARTKLAGSQAVLRAARTGEVDALVLRSANISGPHPSPESFPGKLVAMLRAALAEGGVMSVTVTDTRRDYVDVRDVARAVALAAEADCPGRAIAIGSGRAVAARTLVETFAAVTGHPVRIVAAEDRRAAGLGGAWMRVDPRPAAELLGWRARIDLADSLRAMWEQAAVPATGR</sequence>
<dbReference type="eggNOG" id="COG0451">
    <property type="taxonomic scope" value="Bacteria"/>
</dbReference>
<accession>D1A6T0</accession>
<evidence type="ECO:0000259" key="1">
    <source>
        <dbReference type="Pfam" id="PF01370"/>
    </source>
</evidence>
<gene>
    <name evidence="2" type="ordered locus">Tcur_2789</name>
</gene>
<proteinExistence type="predicted"/>
<dbReference type="InterPro" id="IPR036291">
    <property type="entry name" value="NAD(P)-bd_dom_sf"/>
</dbReference>
<name>D1A6T0_THECD</name>
<dbReference type="HOGENOM" id="CLU_007383_1_4_11"/>
<dbReference type="OrthoDB" id="4559195at2"/>
<dbReference type="SUPFAM" id="SSF51735">
    <property type="entry name" value="NAD(P)-binding Rossmann-fold domains"/>
    <property type="match status" value="1"/>
</dbReference>
<evidence type="ECO:0000313" key="3">
    <source>
        <dbReference type="Proteomes" id="UP000001918"/>
    </source>
</evidence>
<dbReference type="KEGG" id="tcu:Tcur_2789"/>
<dbReference type="AlphaFoldDB" id="D1A6T0"/>
<feature type="domain" description="NAD-dependent epimerase/dehydratase" evidence="1">
    <location>
        <begin position="16"/>
        <end position="249"/>
    </location>
</feature>
<dbReference type="Gene3D" id="3.40.50.720">
    <property type="entry name" value="NAD(P)-binding Rossmann-like Domain"/>
    <property type="match status" value="1"/>
</dbReference>
<dbReference type="PANTHER" id="PTHR43245">
    <property type="entry name" value="BIFUNCTIONAL POLYMYXIN RESISTANCE PROTEIN ARNA"/>
    <property type="match status" value="1"/>
</dbReference>
<dbReference type="RefSeq" id="WP_012853118.1">
    <property type="nucleotide sequence ID" value="NC_013510.1"/>
</dbReference>
<dbReference type="Pfam" id="PF01370">
    <property type="entry name" value="Epimerase"/>
    <property type="match status" value="1"/>
</dbReference>
<evidence type="ECO:0000313" key="2">
    <source>
        <dbReference type="EMBL" id="ACY98334.1"/>
    </source>
</evidence>
<dbReference type="Proteomes" id="UP000001918">
    <property type="component" value="Chromosome"/>
</dbReference>